<name>A0A6J7C4C8_9ZZZZ</name>
<dbReference type="EMBL" id="CAFBIY010000116">
    <property type="protein sequence ID" value="CAB4852205.1"/>
    <property type="molecule type" value="Genomic_DNA"/>
</dbReference>
<dbReference type="PANTHER" id="PTHR38589:SF1">
    <property type="entry name" value="BLR0621 PROTEIN"/>
    <property type="match status" value="1"/>
</dbReference>
<accession>A0A6J7C4C8</accession>
<dbReference type="AlphaFoldDB" id="A0A6J7C4C8"/>
<feature type="region of interest" description="Disordered" evidence="1">
    <location>
        <begin position="1"/>
        <end position="35"/>
    </location>
</feature>
<protein>
    <submittedName>
        <fullName evidence="2">Unannotated protein</fullName>
    </submittedName>
</protein>
<evidence type="ECO:0000256" key="1">
    <source>
        <dbReference type="SAM" id="MobiDB-lite"/>
    </source>
</evidence>
<proteinExistence type="predicted"/>
<organism evidence="2">
    <name type="scientific">freshwater metagenome</name>
    <dbReference type="NCBI Taxonomy" id="449393"/>
    <lineage>
        <taxon>unclassified sequences</taxon>
        <taxon>metagenomes</taxon>
        <taxon>ecological metagenomes</taxon>
    </lineage>
</organism>
<sequence length="273" mass="27828">MALTVACSADPQLGAASTSTTTSTSTASTGTTSTSTTVAPTLDDCQQVATAVAHAHAGASQVVVVIAPAAPASAGTLQIAELGVSGWQCTAVMTARLGKKGVRPLTERRSGDGTTPAGVFPLGTMTAWDGQVFSFFGNSADPGVSAGAYRRVRTGDCFGATPNDPDYGHLVQRSAAQCPGPDDEYLPAVRGAYEHAALIGANMEPVVSGDEVGETPYAAAIFLHRFSYDATGSTRPTAGCVSLAHDDLLAVLRALRPGVLFAIGTKDWLLANV</sequence>
<feature type="compositionally biased region" description="Low complexity" evidence="1">
    <location>
        <begin position="14"/>
        <end position="35"/>
    </location>
</feature>
<dbReference type="PANTHER" id="PTHR38589">
    <property type="entry name" value="BLR0621 PROTEIN"/>
    <property type="match status" value="1"/>
</dbReference>
<reference evidence="2" key="1">
    <citation type="submission" date="2020-05" db="EMBL/GenBank/DDBJ databases">
        <authorList>
            <person name="Chiriac C."/>
            <person name="Salcher M."/>
            <person name="Ghai R."/>
            <person name="Kavagutti S V."/>
        </authorList>
    </citation>
    <scope>NUCLEOTIDE SEQUENCE</scope>
</reference>
<evidence type="ECO:0000313" key="2">
    <source>
        <dbReference type="EMBL" id="CAB4852205.1"/>
    </source>
</evidence>
<gene>
    <name evidence="2" type="ORF">UFOPK3267_01950</name>
</gene>